<dbReference type="Proteomes" id="UP000016931">
    <property type="component" value="Unassembled WGS sequence"/>
</dbReference>
<dbReference type="OrthoDB" id="407658at2759"/>
<protein>
    <submittedName>
        <fullName evidence="6">Glycosyltransferase family 34 protein</fullName>
    </submittedName>
</protein>
<feature type="compositionally biased region" description="Basic and acidic residues" evidence="4">
    <location>
        <begin position="482"/>
        <end position="499"/>
    </location>
</feature>
<feature type="compositionally biased region" description="Low complexity" evidence="4">
    <location>
        <begin position="517"/>
        <end position="540"/>
    </location>
</feature>
<dbReference type="InterPro" id="IPR029044">
    <property type="entry name" value="Nucleotide-diphossugar_trans"/>
</dbReference>
<accession>N1QLD1</accession>
<proteinExistence type="inferred from homology"/>
<dbReference type="AlphaFoldDB" id="N1QLD1"/>
<name>N1QLD1_SPHMS</name>
<dbReference type="Gene3D" id="3.90.550.10">
    <property type="entry name" value="Spore Coat Polysaccharide Biosynthesis Protein SpsA, Chain A"/>
    <property type="match status" value="1"/>
</dbReference>
<dbReference type="PANTHER" id="PTHR31306">
    <property type="entry name" value="ALPHA-1,6-MANNOSYLTRANSFERASE MNN11-RELATED"/>
    <property type="match status" value="1"/>
</dbReference>
<dbReference type="eggNOG" id="KOG4748">
    <property type="taxonomic scope" value="Eukaryota"/>
</dbReference>
<dbReference type="Pfam" id="PF05637">
    <property type="entry name" value="Glyco_transf_34"/>
    <property type="match status" value="1"/>
</dbReference>
<evidence type="ECO:0000256" key="3">
    <source>
        <dbReference type="ARBA" id="ARBA00022679"/>
    </source>
</evidence>
<evidence type="ECO:0000313" key="7">
    <source>
        <dbReference type="Proteomes" id="UP000016931"/>
    </source>
</evidence>
<dbReference type="GeneID" id="27901070"/>
<keyword evidence="7" id="KW-1185">Reference proteome</keyword>
<feature type="transmembrane region" description="Helical" evidence="5">
    <location>
        <begin position="126"/>
        <end position="144"/>
    </location>
</feature>
<gene>
    <name evidence="6" type="ORF">SEPMUDRAFT_146880</name>
</gene>
<keyword evidence="5" id="KW-0812">Transmembrane</keyword>
<dbReference type="GO" id="GO:0016757">
    <property type="term" value="F:glycosyltransferase activity"/>
    <property type="evidence" value="ECO:0007669"/>
    <property type="project" value="UniProtKB-KW"/>
</dbReference>
<evidence type="ECO:0000256" key="1">
    <source>
        <dbReference type="ARBA" id="ARBA00005664"/>
    </source>
</evidence>
<dbReference type="GO" id="GO:0006487">
    <property type="term" value="P:protein N-linked glycosylation"/>
    <property type="evidence" value="ECO:0007669"/>
    <property type="project" value="TreeGrafter"/>
</dbReference>
<dbReference type="InterPro" id="IPR008630">
    <property type="entry name" value="Glyco_trans_34"/>
</dbReference>
<feature type="region of interest" description="Disordered" evidence="4">
    <location>
        <begin position="1"/>
        <end position="36"/>
    </location>
</feature>
<dbReference type="GO" id="GO:0000139">
    <property type="term" value="C:Golgi membrane"/>
    <property type="evidence" value="ECO:0007669"/>
    <property type="project" value="TreeGrafter"/>
</dbReference>
<keyword evidence="5" id="KW-0472">Membrane</keyword>
<dbReference type="RefSeq" id="XP_016766121.1">
    <property type="nucleotide sequence ID" value="XM_016903933.1"/>
</dbReference>
<comment type="similarity">
    <text evidence="1">Belongs to the glycosyltransferase 34 family.</text>
</comment>
<evidence type="ECO:0000256" key="4">
    <source>
        <dbReference type="SAM" id="MobiDB-lite"/>
    </source>
</evidence>
<dbReference type="PANTHER" id="PTHR31306:SF5">
    <property type="entry name" value="ALPHA-1,6-MANNOSYLTRANSFERASE MNN10-RELATED"/>
    <property type="match status" value="1"/>
</dbReference>
<dbReference type="OMA" id="AIHVECH"/>
<dbReference type="EMBL" id="KB456260">
    <property type="protein sequence ID" value="EMF18000.1"/>
    <property type="molecule type" value="Genomic_DNA"/>
</dbReference>
<keyword evidence="3 6" id="KW-0808">Transferase</keyword>
<organism evidence="6 7">
    <name type="scientific">Sphaerulina musiva (strain SO2202)</name>
    <name type="common">Poplar stem canker fungus</name>
    <name type="synonym">Septoria musiva</name>
    <dbReference type="NCBI Taxonomy" id="692275"/>
    <lineage>
        <taxon>Eukaryota</taxon>
        <taxon>Fungi</taxon>
        <taxon>Dikarya</taxon>
        <taxon>Ascomycota</taxon>
        <taxon>Pezizomycotina</taxon>
        <taxon>Dothideomycetes</taxon>
        <taxon>Dothideomycetidae</taxon>
        <taxon>Mycosphaerellales</taxon>
        <taxon>Mycosphaerellaceae</taxon>
        <taxon>Sphaerulina</taxon>
    </lineage>
</organism>
<evidence type="ECO:0000256" key="2">
    <source>
        <dbReference type="ARBA" id="ARBA00022676"/>
    </source>
</evidence>
<evidence type="ECO:0000256" key="5">
    <source>
        <dbReference type="SAM" id="Phobius"/>
    </source>
</evidence>
<reference evidence="6 7" key="1">
    <citation type="journal article" date="2012" name="PLoS Pathog.">
        <title>Diverse lifestyles and strategies of plant pathogenesis encoded in the genomes of eighteen Dothideomycetes fungi.</title>
        <authorList>
            <person name="Ohm R.A."/>
            <person name="Feau N."/>
            <person name="Henrissat B."/>
            <person name="Schoch C.L."/>
            <person name="Horwitz B.A."/>
            <person name="Barry K.W."/>
            <person name="Condon B.J."/>
            <person name="Copeland A.C."/>
            <person name="Dhillon B."/>
            <person name="Glaser F."/>
            <person name="Hesse C.N."/>
            <person name="Kosti I."/>
            <person name="LaButti K."/>
            <person name="Lindquist E.A."/>
            <person name="Lucas S."/>
            <person name="Salamov A.A."/>
            <person name="Bradshaw R.E."/>
            <person name="Ciuffetti L."/>
            <person name="Hamelin R.C."/>
            <person name="Kema G.H.J."/>
            <person name="Lawrence C."/>
            <person name="Scott J.A."/>
            <person name="Spatafora J.W."/>
            <person name="Turgeon B.G."/>
            <person name="de Wit P.J.G.M."/>
            <person name="Zhong S."/>
            <person name="Goodwin S.B."/>
            <person name="Grigoriev I.V."/>
        </authorList>
    </citation>
    <scope>NUCLEOTIDE SEQUENCE [LARGE SCALE GENOMIC DNA]</scope>
    <source>
        <strain evidence="6 7">SO2202</strain>
    </source>
</reference>
<dbReference type="FunFam" id="3.90.550.10:FF:000117">
    <property type="entry name" value="Glycosyltransferase family 34 protein"/>
    <property type="match status" value="1"/>
</dbReference>
<evidence type="ECO:0000313" key="6">
    <source>
        <dbReference type="EMBL" id="EMF18000.1"/>
    </source>
</evidence>
<keyword evidence="2" id="KW-0328">Glycosyltransferase</keyword>
<keyword evidence="5" id="KW-1133">Transmembrane helix</keyword>
<sequence length="540" mass="62303">MSLDRSPSPRREGGWASPGLSTPPLEADGRSRGVSPAIGINGNVSWASAKERSARVNGYPSYQSTNKGFFGRFGRKLSMSLPFAHGGQEERIAEKGRRERGRPGARPMLAELPRRLLLLVSRRRKLIGFLVTVLALLFLFWSPVKSWYRRTSWLGGGSKFVIILGANQGGGVMEWKGAREWAIERDSVKNKKKYAAKWGYDLHIVDMSTKKRYAHEWRESWEKVDIIRNTMKKYPQAEWFWWLDLNTFIMEPEYSLQRHIFNELGKTTYRDINIYNPLKIQHPPNGTSDKADAPQYINYLDDESLSAVGDGKAESINLIVPQDCGGFNLGSFFVRRSAWTDYVLDIWWDPVFYEQRHMEWEHKEQDALEYIYTNQPWIRPHVAFAPQRKINAFPNGACGDDRGLPSGGCKALQIGEDMKECGIQGIHYQEEERDFLVNMAGCEWGRDCWGEIYNFRQLSNHLNRNPWEKFKDGISDAWTGKAKQDREKKEQEKAERAAKEQQAAEEARQQEEEEQKQQQQQQGTEGEGAAQQQQQQQRQQ</sequence>
<dbReference type="STRING" id="692275.N1QLD1"/>
<dbReference type="HOGENOM" id="CLU_021434_0_0_1"/>
<feature type="region of interest" description="Disordered" evidence="4">
    <location>
        <begin position="478"/>
        <end position="540"/>
    </location>
</feature>